<keyword evidence="2" id="KW-1185">Reference proteome</keyword>
<protein>
    <submittedName>
        <fullName evidence="1">7788_t:CDS:1</fullName>
    </submittedName>
</protein>
<feature type="non-terminal residue" evidence="1">
    <location>
        <position position="1"/>
    </location>
</feature>
<organism evidence="1 2">
    <name type="scientific">Cetraspora pellucida</name>
    <dbReference type="NCBI Taxonomy" id="1433469"/>
    <lineage>
        <taxon>Eukaryota</taxon>
        <taxon>Fungi</taxon>
        <taxon>Fungi incertae sedis</taxon>
        <taxon>Mucoromycota</taxon>
        <taxon>Glomeromycotina</taxon>
        <taxon>Glomeromycetes</taxon>
        <taxon>Diversisporales</taxon>
        <taxon>Gigasporaceae</taxon>
        <taxon>Cetraspora</taxon>
    </lineage>
</organism>
<gene>
    <name evidence="1" type="ORF">SPELUC_LOCUS7289</name>
</gene>
<evidence type="ECO:0000313" key="1">
    <source>
        <dbReference type="EMBL" id="CAG8605284.1"/>
    </source>
</evidence>
<dbReference type="EMBL" id="CAJVPW010009427">
    <property type="protein sequence ID" value="CAG8605284.1"/>
    <property type="molecule type" value="Genomic_DNA"/>
</dbReference>
<dbReference type="Proteomes" id="UP000789366">
    <property type="component" value="Unassembled WGS sequence"/>
</dbReference>
<sequence>EVSLATEIRESSVACILSDYNKTGDITLPKHSHQPPKDFQDEYINTIHNLISSAGKSEVIENRVDLESDKDEDENLDFSDSD</sequence>
<evidence type="ECO:0000313" key="2">
    <source>
        <dbReference type="Proteomes" id="UP000789366"/>
    </source>
</evidence>
<name>A0ACA9MXX3_9GLOM</name>
<comment type="caution">
    <text evidence="1">The sequence shown here is derived from an EMBL/GenBank/DDBJ whole genome shotgun (WGS) entry which is preliminary data.</text>
</comment>
<accession>A0ACA9MXX3</accession>
<proteinExistence type="predicted"/>
<reference evidence="1" key="1">
    <citation type="submission" date="2021-06" db="EMBL/GenBank/DDBJ databases">
        <authorList>
            <person name="Kallberg Y."/>
            <person name="Tangrot J."/>
            <person name="Rosling A."/>
        </authorList>
    </citation>
    <scope>NUCLEOTIDE SEQUENCE</scope>
    <source>
        <strain evidence="1">28 12/20/2015</strain>
    </source>
</reference>